<name>A0ABS1CN94_9GAMM</name>
<dbReference type="SUPFAM" id="SSF143100">
    <property type="entry name" value="TTHA1013/TTHA0281-like"/>
    <property type="match status" value="1"/>
</dbReference>
<evidence type="ECO:0000313" key="1">
    <source>
        <dbReference type="EMBL" id="MBK1633412.1"/>
    </source>
</evidence>
<keyword evidence="2" id="KW-1185">Reference proteome</keyword>
<dbReference type="RefSeq" id="WP_242475595.1">
    <property type="nucleotide sequence ID" value="NZ_NRRV01000084.1"/>
</dbReference>
<dbReference type="InterPro" id="IPR035069">
    <property type="entry name" value="TTHA1013/TTHA0281-like"/>
</dbReference>
<dbReference type="Proteomes" id="UP000748752">
    <property type="component" value="Unassembled WGS sequence"/>
</dbReference>
<organism evidence="1 2">
    <name type="scientific">Thiohalocapsa halophila</name>
    <dbReference type="NCBI Taxonomy" id="69359"/>
    <lineage>
        <taxon>Bacteria</taxon>
        <taxon>Pseudomonadati</taxon>
        <taxon>Pseudomonadota</taxon>
        <taxon>Gammaproteobacteria</taxon>
        <taxon>Chromatiales</taxon>
        <taxon>Chromatiaceae</taxon>
        <taxon>Thiohalocapsa</taxon>
    </lineage>
</organism>
<evidence type="ECO:0000313" key="2">
    <source>
        <dbReference type="Proteomes" id="UP000748752"/>
    </source>
</evidence>
<comment type="caution">
    <text evidence="1">The sequence shown here is derived from an EMBL/GenBank/DDBJ whole genome shotgun (WGS) entry which is preliminary data.</text>
</comment>
<accession>A0ABS1CN94</accession>
<sequence length="111" mass="11945">MNTMTYRGHVARISYDDRDRVFVGRLLGVPDIVSFHAESVAELRAEMAQAVEDYLADSADDDRKDPSAVEELVVLVAPGTRDHALAAARASGKSLDSWAAEALERAASTGV</sequence>
<dbReference type="EMBL" id="NRRV01000084">
    <property type="protein sequence ID" value="MBK1633412.1"/>
    <property type="molecule type" value="Genomic_DNA"/>
</dbReference>
<evidence type="ECO:0008006" key="3">
    <source>
        <dbReference type="Google" id="ProtNLM"/>
    </source>
</evidence>
<reference evidence="1 2" key="1">
    <citation type="journal article" date="2020" name="Microorganisms">
        <title>Osmotic Adaptation and Compatible Solute Biosynthesis of Phototrophic Bacteria as Revealed from Genome Analyses.</title>
        <authorList>
            <person name="Imhoff J.F."/>
            <person name="Rahn T."/>
            <person name="Kunzel S."/>
            <person name="Keller A."/>
            <person name="Neulinger S.C."/>
        </authorList>
    </citation>
    <scope>NUCLEOTIDE SEQUENCE [LARGE SCALE GENOMIC DNA]</scope>
    <source>
        <strain evidence="1 2">DSM 6210</strain>
    </source>
</reference>
<protein>
    <recommendedName>
        <fullName evidence="3">Toxin-antitoxin system HicB family antitoxin</fullName>
    </recommendedName>
</protein>
<proteinExistence type="predicted"/>
<gene>
    <name evidence="1" type="ORF">CKO31_22215</name>
</gene>